<proteinExistence type="predicted"/>
<organism evidence="2 3">
    <name type="scientific">Allobacillus halotolerans</name>
    <dbReference type="NCBI Taxonomy" id="570278"/>
    <lineage>
        <taxon>Bacteria</taxon>
        <taxon>Bacillati</taxon>
        <taxon>Bacillota</taxon>
        <taxon>Bacilli</taxon>
        <taxon>Bacillales</taxon>
        <taxon>Bacillaceae</taxon>
        <taxon>Allobacillus</taxon>
    </lineage>
</organism>
<evidence type="ECO:0000313" key="2">
    <source>
        <dbReference type="EMBL" id="MBU6081554.1"/>
    </source>
</evidence>
<evidence type="ECO:0000313" key="3">
    <source>
        <dbReference type="Proteomes" id="UP000812672"/>
    </source>
</evidence>
<gene>
    <name evidence="2" type="ORF">KQ486_11070</name>
</gene>
<feature type="coiled-coil region" evidence="1">
    <location>
        <begin position="16"/>
        <end position="103"/>
    </location>
</feature>
<keyword evidence="1" id="KW-0175">Coiled coil</keyword>
<dbReference type="Proteomes" id="UP000812672">
    <property type="component" value="Unassembled WGS sequence"/>
</dbReference>
<reference evidence="2 3" key="1">
    <citation type="journal article" date="2011" name="Int. J. Syst. Evol. Microbiol.">
        <title>Allobacillus halotolerans gen. nov., sp. nov. isolated from shrimp paste.</title>
        <authorList>
            <person name="Sheu S.Y."/>
            <person name="Arun A.B."/>
            <person name="Jiang S.R."/>
            <person name="Young C.C."/>
            <person name="Chen W.M."/>
        </authorList>
    </citation>
    <scope>NUCLEOTIDE SEQUENCE [LARGE SCALE GENOMIC DNA]</scope>
    <source>
        <strain evidence="2 3">LMG 24826</strain>
    </source>
</reference>
<name>A0ABS6GR09_9BACI</name>
<dbReference type="RefSeq" id="WP_216687653.1">
    <property type="nucleotide sequence ID" value="NZ_CAUPKR010000007.1"/>
</dbReference>
<accession>A0ABS6GR09</accession>
<keyword evidence="3" id="KW-1185">Reference proteome</keyword>
<sequence>MNYERHTHINGANEFLQKIHEPLEELNKDIEKLEGKKAELQGKIVNPNSHKLEDIEKNKGVTNDLNTIQQALDSAIQKRDNLVNESKEIFEEAKELLRSHKANLTKKHYKTNKKIIEKLYEIRNLYHKMEQDEKEELQKVNAFINDIGVYVERELTGEERARMGNTTLKRELQGIVNDPWSKGYHSLIFTTIPEYLYGVEGLLKPSSNVKASPMKVVPHNKEHYMVCQH</sequence>
<dbReference type="EMBL" id="JAHLZF010000017">
    <property type="protein sequence ID" value="MBU6081554.1"/>
    <property type="molecule type" value="Genomic_DNA"/>
</dbReference>
<comment type="caution">
    <text evidence="2">The sequence shown here is derived from an EMBL/GenBank/DDBJ whole genome shotgun (WGS) entry which is preliminary data.</text>
</comment>
<evidence type="ECO:0000256" key="1">
    <source>
        <dbReference type="SAM" id="Coils"/>
    </source>
</evidence>
<protein>
    <submittedName>
        <fullName evidence="2">YkyA family protein</fullName>
    </submittedName>
</protein>